<reference evidence="9" key="1">
    <citation type="submission" date="2021-01" db="EMBL/GenBank/DDBJ databases">
        <authorList>
            <person name="Corre E."/>
            <person name="Pelletier E."/>
            <person name="Niang G."/>
            <person name="Scheremetjew M."/>
            <person name="Finn R."/>
            <person name="Kale V."/>
            <person name="Holt S."/>
            <person name="Cochrane G."/>
            <person name="Meng A."/>
            <person name="Brown T."/>
            <person name="Cohen L."/>
        </authorList>
    </citation>
    <scope>NUCLEOTIDE SEQUENCE</scope>
    <source>
        <strain evidence="9">GSO104</strain>
    </source>
</reference>
<evidence type="ECO:0000256" key="1">
    <source>
        <dbReference type="ARBA" id="ARBA00022468"/>
    </source>
</evidence>
<dbReference type="EMBL" id="HBNS01029813">
    <property type="protein sequence ID" value="CAE4623465.1"/>
    <property type="molecule type" value="Transcribed_RNA"/>
</dbReference>
<dbReference type="EMBL" id="HBNS01029814">
    <property type="protein sequence ID" value="CAE4623469.1"/>
    <property type="molecule type" value="Transcribed_RNA"/>
</dbReference>
<dbReference type="InterPro" id="IPR001164">
    <property type="entry name" value="ArfGAP_dom"/>
</dbReference>
<evidence type="ECO:0000313" key="9">
    <source>
        <dbReference type="EMBL" id="CAE4623469.1"/>
    </source>
</evidence>
<keyword evidence="3 5" id="KW-0863">Zinc-finger</keyword>
<sequence>MPPRCISPMSSTNSSSPSSSPPYNGRKLKKDDAVSSMLQKASQELEHMRQLEKNHSQHHQQSASIPTISSTKSILDSSMRSLTAVTTSPPAAAAPLSQRFPPACREILYDIPGNLRCVDCQALNPQWASVTYGVLLCLRCSGRHRGLGVKKSFVRSIDMDSWTQTQVLAMLEGGNAQLNSFFHRHEMLHHQNTAFAANSDDDLHRYQTNAALFYRKNLASHADMVREAGLYGGREESRRVRASEAGGVREKGKGTTMGRGRSAGDKDTAAPSYRSSVSM</sequence>
<dbReference type="CDD" id="cd08830">
    <property type="entry name" value="ArfGap_ArfGap1"/>
    <property type="match status" value="1"/>
</dbReference>
<dbReference type="SMART" id="SM00105">
    <property type="entry name" value="ArfGap"/>
    <property type="match status" value="1"/>
</dbReference>
<dbReference type="GO" id="GO:0000139">
    <property type="term" value="C:Golgi membrane"/>
    <property type="evidence" value="ECO:0007669"/>
    <property type="project" value="GOC"/>
</dbReference>
<dbReference type="InterPro" id="IPR038508">
    <property type="entry name" value="ArfGAP_dom_sf"/>
</dbReference>
<dbReference type="GO" id="GO:0048205">
    <property type="term" value="P:COPI coating of Golgi vesicle"/>
    <property type="evidence" value="ECO:0007669"/>
    <property type="project" value="TreeGrafter"/>
</dbReference>
<dbReference type="PRINTS" id="PR00405">
    <property type="entry name" value="REVINTRACTNG"/>
</dbReference>
<dbReference type="PANTHER" id="PTHR45686:SF4">
    <property type="entry name" value="ADP-RIBOSYLATION FACTOR GTPASE ACTIVATING PROTEIN 3, ISOFORM H"/>
    <property type="match status" value="1"/>
</dbReference>
<dbReference type="AlphaFoldDB" id="A0A6S9GUJ2"/>
<dbReference type="InterPro" id="IPR037278">
    <property type="entry name" value="ARFGAP/RecO"/>
</dbReference>
<evidence type="ECO:0000256" key="3">
    <source>
        <dbReference type="ARBA" id="ARBA00022771"/>
    </source>
</evidence>
<gene>
    <name evidence="8" type="ORF">DBRI00130_LOCUS23442</name>
    <name evidence="9" type="ORF">DBRI00130_LOCUS23443</name>
</gene>
<dbReference type="GO" id="GO:0008270">
    <property type="term" value="F:zinc ion binding"/>
    <property type="evidence" value="ECO:0007669"/>
    <property type="project" value="UniProtKB-KW"/>
</dbReference>
<dbReference type="PROSITE" id="PS50115">
    <property type="entry name" value="ARFGAP"/>
    <property type="match status" value="1"/>
</dbReference>
<feature type="region of interest" description="Disordered" evidence="6">
    <location>
        <begin position="235"/>
        <end position="279"/>
    </location>
</feature>
<evidence type="ECO:0000256" key="6">
    <source>
        <dbReference type="SAM" id="MobiDB-lite"/>
    </source>
</evidence>
<proteinExistence type="predicted"/>
<feature type="compositionally biased region" description="Basic and acidic residues" evidence="6">
    <location>
        <begin position="235"/>
        <end position="253"/>
    </location>
</feature>
<evidence type="ECO:0000313" key="8">
    <source>
        <dbReference type="EMBL" id="CAE4623465.1"/>
    </source>
</evidence>
<organism evidence="9">
    <name type="scientific">Ditylum brightwellii</name>
    <dbReference type="NCBI Taxonomy" id="49249"/>
    <lineage>
        <taxon>Eukaryota</taxon>
        <taxon>Sar</taxon>
        <taxon>Stramenopiles</taxon>
        <taxon>Ochrophyta</taxon>
        <taxon>Bacillariophyta</taxon>
        <taxon>Mediophyceae</taxon>
        <taxon>Lithodesmiophycidae</taxon>
        <taxon>Lithodesmiales</taxon>
        <taxon>Lithodesmiaceae</taxon>
        <taxon>Ditylum</taxon>
    </lineage>
</organism>
<keyword evidence="4" id="KW-0862">Zinc</keyword>
<feature type="domain" description="Arf-GAP" evidence="7">
    <location>
        <begin position="102"/>
        <end position="185"/>
    </location>
</feature>
<evidence type="ECO:0000256" key="4">
    <source>
        <dbReference type="ARBA" id="ARBA00022833"/>
    </source>
</evidence>
<protein>
    <recommendedName>
        <fullName evidence="7">Arf-GAP domain-containing protein</fullName>
    </recommendedName>
</protein>
<name>A0A6S9GUJ2_9STRA</name>
<feature type="compositionally biased region" description="Low complexity" evidence="6">
    <location>
        <begin position="7"/>
        <end position="22"/>
    </location>
</feature>
<accession>A0A6S9GUJ2</accession>
<dbReference type="PANTHER" id="PTHR45686">
    <property type="entry name" value="ADP-RIBOSYLATION FACTOR GTPASE ACTIVATING PROTEIN 3, ISOFORM H-RELATED"/>
    <property type="match status" value="1"/>
</dbReference>
<evidence type="ECO:0000259" key="7">
    <source>
        <dbReference type="PROSITE" id="PS50115"/>
    </source>
</evidence>
<dbReference type="Pfam" id="PF01412">
    <property type="entry name" value="ArfGap"/>
    <property type="match status" value="1"/>
</dbReference>
<keyword evidence="2" id="KW-0479">Metal-binding</keyword>
<evidence type="ECO:0000256" key="5">
    <source>
        <dbReference type="PROSITE-ProRule" id="PRU00288"/>
    </source>
</evidence>
<dbReference type="SUPFAM" id="SSF57863">
    <property type="entry name" value="ArfGap/RecO-like zinc finger"/>
    <property type="match status" value="1"/>
</dbReference>
<keyword evidence="1" id="KW-0343">GTPase activation</keyword>
<feature type="region of interest" description="Disordered" evidence="6">
    <location>
        <begin position="1"/>
        <end position="39"/>
    </location>
</feature>
<evidence type="ECO:0000256" key="2">
    <source>
        <dbReference type="ARBA" id="ARBA00022723"/>
    </source>
</evidence>
<dbReference type="GO" id="GO:0005096">
    <property type="term" value="F:GTPase activator activity"/>
    <property type="evidence" value="ECO:0007669"/>
    <property type="project" value="UniProtKB-KW"/>
</dbReference>
<dbReference type="Gene3D" id="1.10.220.150">
    <property type="entry name" value="Arf GTPase activating protein"/>
    <property type="match status" value="1"/>
</dbReference>